<evidence type="ECO:0000259" key="7">
    <source>
        <dbReference type="PROSITE" id="PS51900"/>
    </source>
</evidence>
<dbReference type="InterPro" id="IPR013762">
    <property type="entry name" value="Integrase-like_cat_sf"/>
</dbReference>
<dbReference type="AlphaFoldDB" id="A0A9Y2KX88"/>
<evidence type="ECO:0000256" key="4">
    <source>
        <dbReference type="ARBA" id="ARBA00023172"/>
    </source>
</evidence>
<keyword evidence="9" id="KW-1185">Reference proteome</keyword>
<comment type="similarity">
    <text evidence="1">Belongs to the 'phage' integrase family.</text>
</comment>
<evidence type="ECO:0000259" key="6">
    <source>
        <dbReference type="PROSITE" id="PS51898"/>
    </source>
</evidence>
<dbReference type="Pfam" id="PF22022">
    <property type="entry name" value="Phage_int_M"/>
    <property type="match status" value="1"/>
</dbReference>
<evidence type="ECO:0000313" key="8">
    <source>
        <dbReference type="EMBL" id="WIY24815.1"/>
    </source>
</evidence>
<gene>
    <name evidence="8" type="ORF">QPJ95_20310</name>
</gene>
<dbReference type="GO" id="GO:0006310">
    <property type="term" value="P:DNA recombination"/>
    <property type="evidence" value="ECO:0007669"/>
    <property type="project" value="UniProtKB-KW"/>
</dbReference>
<dbReference type="PANTHER" id="PTHR30629">
    <property type="entry name" value="PROPHAGE INTEGRASE"/>
    <property type="match status" value="1"/>
</dbReference>
<keyword evidence="4" id="KW-0233">DNA recombination</keyword>
<dbReference type="PROSITE" id="PS51898">
    <property type="entry name" value="TYR_RECOMBINASE"/>
    <property type="match status" value="1"/>
</dbReference>
<dbReference type="PROSITE" id="PS51900">
    <property type="entry name" value="CB"/>
    <property type="match status" value="1"/>
</dbReference>
<name>A0A9Y2KX88_9RHOB</name>
<sequence length="427" mass="47591">MPKKAKELTPLDIKRLCHPGVGRNVTFAVGGVSGLLLQLTPSGARSWILRYTINSNRRNLGLGGYPDVSLGAARQRAREAREMIWQGIDPVEHRKSEVAAVKAAQMRGLTFQDAMEQFLIGKLQEFDNTKHRKQWRATLDTYAVPVVGEMPVADIDVSDVLRILKSIWLEKTETASRLRGRVEAVLAWATVAGHREGDNPARWKGNLDAVLPKPAKVHKVSHHPALPLNDAADWFADLKSRNGIATRALEFMAMTVARSGEIRGATWEEIDLKDRLWTVPAERMKARSEHRVPLTENAIGLLSNLERQQGSMFVFPAVRGGMLSDAALSACMKRIHAARGGGYLDQRSGRPAVPHGLRSTFRDWAAERTEYPRDMAEIALAHRVGTDVERAYRRGDMLEKRRAMMAEWGRFLCGKAAAEIVQMGDAR</sequence>
<dbReference type="InterPro" id="IPR002104">
    <property type="entry name" value="Integrase_catalytic"/>
</dbReference>
<evidence type="ECO:0000256" key="3">
    <source>
        <dbReference type="ARBA" id="ARBA00023125"/>
    </source>
</evidence>
<dbReference type="Pfam" id="PF13356">
    <property type="entry name" value="Arm-DNA-bind_3"/>
    <property type="match status" value="1"/>
</dbReference>
<reference evidence="8 9" key="1">
    <citation type="submission" date="2023-06" db="EMBL/GenBank/DDBJ databases">
        <title>Parasedimentitalea psychrophila sp. nov., a psychrophilic bacterium isolated from deep-sea sediment.</title>
        <authorList>
            <person name="Li A."/>
        </authorList>
    </citation>
    <scope>NUCLEOTIDE SEQUENCE [LARGE SCALE GENOMIC DNA]</scope>
    <source>
        <strain evidence="8 9">QS115</strain>
    </source>
</reference>
<proteinExistence type="inferred from homology"/>
<dbReference type="RefSeq" id="WP_270918212.1">
    <property type="nucleotide sequence ID" value="NZ_CP127247.1"/>
</dbReference>
<dbReference type="CDD" id="cd00801">
    <property type="entry name" value="INT_P4_C"/>
    <property type="match status" value="1"/>
</dbReference>
<organism evidence="8 9">
    <name type="scientific">Parasedimentitalea psychrophila</name>
    <dbReference type="NCBI Taxonomy" id="2997337"/>
    <lineage>
        <taxon>Bacteria</taxon>
        <taxon>Pseudomonadati</taxon>
        <taxon>Pseudomonadota</taxon>
        <taxon>Alphaproteobacteria</taxon>
        <taxon>Rhodobacterales</taxon>
        <taxon>Paracoccaceae</taxon>
        <taxon>Parasedimentitalea</taxon>
    </lineage>
</organism>
<dbReference type="PANTHER" id="PTHR30629:SF2">
    <property type="entry name" value="PROPHAGE INTEGRASE INTS-RELATED"/>
    <property type="match status" value="1"/>
</dbReference>
<dbReference type="KEGG" id="ppso:QPJ95_20310"/>
<dbReference type="InterPro" id="IPR044068">
    <property type="entry name" value="CB"/>
</dbReference>
<dbReference type="InterPro" id="IPR025166">
    <property type="entry name" value="Integrase_DNA_bind_dom"/>
</dbReference>
<evidence type="ECO:0000256" key="2">
    <source>
        <dbReference type="ARBA" id="ARBA00022908"/>
    </source>
</evidence>
<dbReference type="InterPro" id="IPR038488">
    <property type="entry name" value="Integrase_DNA-bd_sf"/>
</dbReference>
<dbReference type="Gene3D" id="3.30.160.390">
    <property type="entry name" value="Integrase, DNA-binding domain"/>
    <property type="match status" value="1"/>
</dbReference>
<protein>
    <submittedName>
        <fullName evidence="8">Integrase arm-type DNA-binding domain-containing protein</fullName>
    </submittedName>
</protein>
<feature type="domain" description="Core-binding (CB)" evidence="7">
    <location>
        <begin position="109"/>
        <end position="190"/>
    </location>
</feature>
<dbReference type="InterPro" id="IPR011010">
    <property type="entry name" value="DNA_brk_join_enz"/>
</dbReference>
<dbReference type="SUPFAM" id="SSF56349">
    <property type="entry name" value="DNA breaking-rejoining enzymes"/>
    <property type="match status" value="1"/>
</dbReference>
<dbReference type="GO" id="GO:0015074">
    <property type="term" value="P:DNA integration"/>
    <property type="evidence" value="ECO:0007669"/>
    <property type="project" value="UniProtKB-KW"/>
</dbReference>
<keyword evidence="3 5" id="KW-0238">DNA-binding</keyword>
<keyword evidence="2" id="KW-0229">DNA integration</keyword>
<dbReference type="GO" id="GO:0003677">
    <property type="term" value="F:DNA binding"/>
    <property type="evidence" value="ECO:0007669"/>
    <property type="project" value="UniProtKB-UniRule"/>
</dbReference>
<feature type="domain" description="Tyr recombinase" evidence="6">
    <location>
        <begin position="215"/>
        <end position="405"/>
    </location>
</feature>
<evidence type="ECO:0000256" key="1">
    <source>
        <dbReference type="ARBA" id="ARBA00008857"/>
    </source>
</evidence>
<accession>A0A9Y2KX88</accession>
<dbReference type="Pfam" id="PF00589">
    <property type="entry name" value="Phage_integrase"/>
    <property type="match status" value="1"/>
</dbReference>
<dbReference type="InterPro" id="IPR053876">
    <property type="entry name" value="Phage_int_M"/>
</dbReference>
<dbReference type="Gene3D" id="1.10.150.130">
    <property type="match status" value="1"/>
</dbReference>
<evidence type="ECO:0000313" key="9">
    <source>
        <dbReference type="Proteomes" id="UP001238334"/>
    </source>
</evidence>
<dbReference type="EMBL" id="CP127247">
    <property type="protein sequence ID" value="WIY24815.1"/>
    <property type="molecule type" value="Genomic_DNA"/>
</dbReference>
<evidence type="ECO:0000256" key="5">
    <source>
        <dbReference type="PROSITE-ProRule" id="PRU01248"/>
    </source>
</evidence>
<dbReference type="InterPro" id="IPR050808">
    <property type="entry name" value="Phage_Integrase"/>
</dbReference>
<dbReference type="InterPro" id="IPR010998">
    <property type="entry name" value="Integrase_recombinase_N"/>
</dbReference>
<dbReference type="Gene3D" id="1.10.443.10">
    <property type="entry name" value="Intergrase catalytic core"/>
    <property type="match status" value="1"/>
</dbReference>
<dbReference type="Proteomes" id="UP001238334">
    <property type="component" value="Chromosome"/>
</dbReference>